<evidence type="ECO:0000256" key="1">
    <source>
        <dbReference type="ARBA" id="ARBA00006611"/>
    </source>
</evidence>
<dbReference type="InterPro" id="IPR001482">
    <property type="entry name" value="T2SS/T4SS_dom"/>
</dbReference>
<keyword evidence="4" id="KW-1185">Reference proteome</keyword>
<evidence type="ECO:0000313" key="4">
    <source>
        <dbReference type="Proteomes" id="UP000254107"/>
    </source>
</evidence>
<dbReference type="Gene3D" id="3.30.450.90">
    <property type="match status" value="1"/>
</dbReference>
<accession>A0A378UEN9</accession>
<protein>
    <submittedName>
        <fullName evidence="3">Type IV secretion system protein virB11</fullName>
    </submittedName>
</protein>
<dbReference type="RefSeq" id="WP_115248481.1">
    <property type="nucleotide sequence ID" value="NZ_UGQC01000005.1"/>
</dbReference>
<sequence length="384" mass="43809">MSFNYDDYDDDVHDVYDESSTLRGLLATSGLQDFLNDEANTEIVVNRPHEIWAESSKGWQKYDAPKLDFAICKQIANAFAVYNKLEINQQKPICSGTLPDGQRGQIVIPSACELGTVSIVIRQPSQERFAFEDYLDTGRLESWKDVSLFQTKNVVIPDTQRAEYEAEQGEIERLREWLGISDEVKLKLFELKMLEAKARRDIDSFIRLAVEHKQNICLIGATGSGKTTFTKAICDLVPLDTRIITIEDTHELDLPKHPNRVHMFYKDVTPKALIQSTMRMKPDRIFLTELRGDEAFDYLVALNTGHGGSITTVHANDCYSAYSRIATLVMQSESGKQMPTSEITRQVFTTIDVMIYLERTRVKELSYDPVRKFKLLQGDRALFN</sequence>
<dbReference type="GeneID" id="302271567"/>
<dbReference type="SUPFAM" id="SSF52540">
    <property type="entry name" value="P-loop containing nucleoside triphosphate hydrolases"/>
    <property type="match status" value="1"/>
</dbReference>
<comment type="similarity">
    <text evidence="1">Belongs to the GSP E family.</text>
</comment>
<dbReference type="GO" id="GO:0016887">
    <property type="term" value="F:ATP hydrolysis activity"/>
    <property type="evidence" value="ECO:0007669"/>
    <property type="project" value="InterPro"/>
</dbReference>
<dbReference type="InterPro" id="IPR027417">
    <property type="entry name" value="P-loop_NTPase"/>
</dbReference>
<dbReference type="Gene3D" id="3.40.50.300">
    <property type="entry name" value="P-loop containing nucleotide triphosphate hydrolases"/>
    <property type="match status" value="1"/>
</dbReference>
<dbReference type="Pfam" id="PF00437">
    <property type="entry name" value="T2SSE"/>
    <property type="match status" value="1"/>
</dbReference>
<dbReference type="PANTHER" id="PTHR30486:SF6">
    <property type="entry name" value="TYPE IV PILUS RETRACTATION ATPASE PILT"/>
    <property type="match status" value="1"/>
</dbReference>
<dbReference type="AlphaFoldDB" id="A0A378UEN9"/>
<organism evidence="3 4">
    <name type="scientific">Moraxella lacunata</name>
    <dbReference type="NCBI Taxonomy" id="477"/>
    <lineage>
        <taxon>Bacteria</taxon>
        <taxon>Pseudomonadati</taxon>
        <taxon>Pseudomonadota</taxon>
        <taxon>Gammaproteobacteria</taxon>
        <taxon>Moraxellales</taxon>
        <taxon>Moraxellaceae</taxon>
        <taxon>Moraxella</taxon>
    </lineage>
</organism>
<feature type="domain" description="Bacterial type II secretion system protein E" evidence="2">
    <location>
        <begin position="190"/>
        <end position="333"/>
    </location>
</feature>
<reference evidence="3 4" key="1">
    <citation type="submission" date="2018-06" db="EMBL/GenBank/DDBJ databases">
        <authorList>
            <consortium name="Pathogen Informatics"/>
            <person name="Doyle S."/>
        </authorList>
    </citation>
    <scope>NUCLEOTIDE SEQUENCE [LARGE SCALE GENOMIC DNA]</scope>
    <source>
        <strain evidence="3 4">NCTC7911</strain>
    </source>
</reference>
<dbReference type="CDD" id="cd01130">
    <property type="entry name" value="VirB11-like_ATPase"/>
    <property type="match status" value="1"/>
</dbReference>
<name>A0A378UEN9_MORLA</name>
<dbReference type="Proteomes" id="UP000254107">
    <property type="component" value="Unassembled WGS sequence"/>
</dbReference>
<dbReference type="EMBL" id="UGQC01000005">
    <property type="protein sequence ID" value="STZ74931.1"/>
    <property type="molecule type" value="Genomic_DNA"/>
</dbReference>
<dbReference type="PANTHER" id="PTHR30486">
    <property type="entry name" value="TWITCHING MOTILITY PROTEIN PILT"/>
    <property type="match status" value="1"/>
</dbReference>
<dbReference type="InterPro" id="IPR050921">
    <property type="entry name" value="T4SS_GSP_E_ATPase"/>
</dbReference>
<gene>
    <name evidence="3" type="ORF">NCTC7911_03112</name>
</gene>
<evidence type="ECO:0000313" key="3">
    <source>
        <dbReference type="EMBL" id="STZ74931.1"/>
    </source>
</evidence>
<evidence type="ECO:0000259" key="2">
    <source>
        <dbReference type="Pfam" id="PF00437"/>
    </source>
</evidence>
<proteinExistence type="inferred from homology"/>